<proteinExistence type="predicted"/>
<name>A0ABV2VVQ6_9ACTN</name>
<evidence type="ECO:0000313" key="3">
    <source>
        <dbReference type="EMBL" id="MEU0156874.1"/>
    </source>
</evidence>
<comment type="caution">
    <text evidence="3">The sequence shown here is derived from an EMBL/GenBank/DDBJ whole genome shotgun (WGS) entry which is preliminary data.</text>
</comment>
<evidence type="ECO:0000256" key="1">
    <source>
        <dbReference type="SAM" id="SignalP"/>
    </source>
</evidence>
<dbReference type="Pfam" id="PF14040">
    <property type="entry name" value="DNase_NucA_NucB"/>
    <property type="match status" value="1"/>
</dbReference>
<gene>
    <name evidence="3" type="ORF">ABZ071_34430</name>
</gene>
<keyword evidence="1" id="KW-0732">Signal</keyword>
<sequence length="373" mass="40498">MAVAVVGAALLIPLGVSAPAQADTPSGPEDGTGTRTIEFGRPEKVETVKEQTASGIDATAVDCSVGQVKHDRLSSCSYYRIPVQFFINGTPSGTATLYSKATAELNPRNRYEWKQKVELRLTDPSVPEAWAVSATISLDCNYCRATSGGTRLLFPYTTQTFEMTVSSPGRALVNDSIVPRGVFKAPRYDDGAAYVGEVFRPRCDNTPRITPVAFGGCVYPDVPPIWQIDVTNPRVDAVGWHVLWAQKNLNHPWGVPGSGYPLHRTFDNTLINDNRGVACGRDVPRPPDPTLSCDEYPFAQSYEGASRNPDYSCHFLDRWDNSREGSLRKAFLNSMRTLENDAFHVEVINVPATTPTAPNGAIGPMGPVGCGSD</sequence>
<keyword evidence="4" id="KW-1185">Reference proteome</keyword>
<feature type="chain" id="PRO_5045060243" description="Deoxyribonuclease NucA/NucB domain-containing protein" evidence="1">
    <location>
        <begin position="23"/>
        <end position="373"/>
    </location>
</feature>
<evidence type="ECO:0000313" key="4">
    <source>
        <dbReference type="Proteomes" id="UP001550348"/>
    </source>
</evidence>
<dbReference type="EMBL" id="JBEXRX010000249">
    <property type="protein sequence ID" value="MEU0156874.1"/>
    <property type="molecule type" value="Genomic_DNA"/>
</dbReference>
<dbReference type="InterPro" id="IPR029476">
    <property type="entry name" value="DNase_NucA_NucB"/>
</dbReference>
<organism evidence="3 4">
    <name type="scientific">Micromonospora fulviviridis</name>
    <dbReference type="NCBI Taxonomy" id="47860"/>
    <lineage>
        <taxon>Bacteria</taxon>
        <taxon>Bacillati</taxon>
        <taxon>Actinomycetota</taxon>
        <taxon>Actinomycetes</taxon>
        <taxon>Micromonosporales</taxon>
        <taxon>Micromonosporaceae</taxon>
        <taxon>Micromonospora</taxon>
    </lineage>
</organism>
<feature type="domain" description="Deoxyribonuclease NucA/NucB" evidence="2">
    <location>
        <begin position="290"/>
        <end position="345"/>
    </location>
</feature>
<dbReference type="RefSeq" id="WP_355668354.1">
    <property type="nucleotide sequence ID" value="NZ_JBEXRX010000249.1"/>
</dbReference>
<evidence type="ECO:0000259" key="2">
    <source>
        <dbReference type="Pfam" id="PF14040"/>
    </source>
</evidence>
<dbReference type="Proteomes" id="UP001550348">
    <property type="component" value="Unassembled WGS sequence"/>
</dbReference>
<protein>
    <recommendedName>
        <fullName evidence="2">Deoxyribonuclease NucA/NucB domain-containing protein</fullName>
    </recommendedName>
</protein>
<reference evidence="3 4" key="1">
    <citation type="submission" date="2024-06" db="EMBL/GenBank/DDBJ databases">
        <title>The Natural Products Discovery Center: Release of the First 8490 Sequenced Strains for Exploring Actinobacteria Biosynthetic Diversity.</title>
        <authorList>
            <person name="Kalkreuter E."/>
            <person name="Kautsar S.A."/>
            <person name="Yang D."/>
            <person name="Bader C.D."/>
            <person name="Teijaro C.N."/>
            <person name="Fluegel L."/>
            <person name="Davis C.M."/>
            <person name="Simpson J.R."/>
            <person name="Lauterbach L."/>
            <person name="Steele A.D."/>
            <person name="Gui C."/>
            <person name="Meng S."/>
            <person name="Li G."/>
            <person name="Viehrig K."/>
            <person name="Ye F."/>
            <person name="Su P."/>
            <person name="Kiefer A.F."/>
            <person name="Nichols A."/>
            <person name="Cepeda A.J."/>
            <person name="Yan W."/>
            <person name="Fan B."/>
            <person name="Jiang Y."/>
            <person name="Adhikari A."/>
            <person name="Zheng C.-J."/>
            <person name="Schuster L."/>
            <person name="Cowan T.M."/>
            <person name="Smanski M.J."/>
            <person name="Chevrette M.G."/>
            <person name="De Carvalho L.P.S."/>
            <person name="Shen B."/>
        </authorList>
    </citation>
    <scope>NUCLEOTIDE SEQUENCE [LARGE SCALE GENOMIC DNA]</scope>
    <source>
        <strain evidence="3 4">NPDC006286</strain>
    </source>
</reference>
<feature type="signal peptide" evidence="1">
    <location>
        <begin position="1"/>
        <end position="22"/>
    </location>
</feature>
<accession>A0ABV2VVQ6</accession>